<name>A0A822Y4G8_NELNU</name>
<feature type="region of interest" description="Disordered" evidence="1">
    <location>
        <begin position="1"/>
        <end position="37"/>
    </location>
</feature>
<feature type="region of interest" description="Disordered" evidence="1">
    <location>
        <begin position="377"/>
        <end position="403"/>
    </location>
</feature>
<feature type="compositionally biased region" description="Polar residues" evidence="1">
    <location>
        <begin position="467"/>
        <end position="478"/>
    </location>
</feature>
<feature type="compositionally biased region" description="Low complexity" evidence="1">
    <location>
        <begin position="1352"/>
        <end position="1361"/>
    </location>
</feature>
<feature type="compositionally biased region" description="Basic and acidic residues" evidence="1">
    <location>
        <begin position="1306"/>
        <end position="1319"/>
    </location>
</feature>
<feature type="compositionally biased region" description="Polar residues" evidence="1">
    <location>
        <begin position="325"/>
        <end position="337"/>
    </location>
</feature>
<feature type="region of interest" description="Disordered" evidence="1">
    <location>
        <begin position="466"/>
        <end position="493"/>
    </location>
</feature>
<comment type="caution">
    <text evidence="2">The sequence shown here is derived from an EMBL/GenBank/DDBJ whole genome shotgun (WGS) entry which is preliminary data.</text>
</comment>
<feature type="region of interest" description="Disordered" evidence="1">
    <location>
        <begin position="1223"/>
        <end position="1243"/>
    </location>
</feature>
<feature type="region of interest" description="Disordered" evidence="1">
    <location>
        <begin position="516"/>
        <end position="550"/>
    </location>
</feature>
<feature type="compositionally biased region" description="Polar residues" evidence="1">
    <location>
        <begin position="1223"/>
        <end position="1234"/>
    </location>
</feature>
<evidence type="ECO:0000313" key="3">
    <source>
        <dbReference type="Proteomes" id="UP000607653"/>
    </source>
</evidence>
<dbReference type="PANTHER" id="PTHR31115:SF2">
    <property type="entry name" value="OS05G0107300 PROTEIN"/>
    <property type="match status" value="1"/>
</dbReference>
<feature type="region of interest" description="Disordered" evidence="1">
    <location>
        <begin position="165"/>
        <end position="192"/>
    </location>
</feature>
<sequence>MAGSTRFELASGSPEGSAFAGTYPNGQRGNYSASLDRSRSFREGMENRMLSSGSGSSRGTTALSANLQSLFQCLTMEPITLGNKKAFEDLRKSLCVSLGGTSDEQLLGSSISKPFSPAFIGSLKHFKATAQDVYRKARDRAKTLSESLSKLDEYCEVLDSRKQRRSELLSNERSSGTNLLKMGSQTHQNRPDLVGQRLEERTKNVVPNKRVRTSVAEAEGRTTNLSRPPVVTEKDRDMLRAGNGSSVQVEEKIRGLPAGGEGWDKKMKRKRSVGTVVTRAMDGEREIKRTMHQKLANDSRSRACDIHGLRSGPSNGISGINKLDGTSQSTSSNTHTIPKTDMENVSLPRDRATGLDKERSVAKGNNKLNIRDETQMGSFSPVTKGKASRAPRNGSVAVQNSSPTFHRMPGAHDGWEQSQNLNKIQSMNGTINRKRPMPAGSSSPPMAQWVGQRPHKISRTRRANLVSPVSNPDDTQILSDGFPTSDIGSRLTSNETNGSVLVRSMSNNTQQLKMKLENVPSPARLSESEESGAGENKMRDKGVDNGNIEDRGMNAVKVGTFMLQKKNKMLVKEEIGDGVRRQGRSGRGSSLSRACVPPIREKLENAATAKPLRSTKPGSDKNESKSGRPPSKKLSDRKAFARPGHTSGSSDITGESDDDHEELLEAANSARNASYIACSSSFWKKMEPLFASVSAENLAYLRKQLTFAEQLDESLFHMFCSDSDVLGELVHEEKSLSQPPLSGEIQGSQLNGTSSNKSARTVDLVYKLQDSDDDHEELLEAANSARNASYIACSSSFWKKMEPLFASVSAENLAYLRKQLTFAEQLDESLFHMFCSDSDVLGELVHEEKSLSQPPLSGEIQGSQLNGTSSNKSARTVDLVYKLQDSDTLNGRLDTERRFDMVTPLYQRVLSALIEEDGHEEFDHDSERQSVSFQYGEDSSYGTCMNIDFEPKDGDMIESEIESELDVRPEKQYSLDTFSCDGSTASNSFRSPNIQKPLYSDEQWQGDDGLVHSEVGVASGCVRTNLDGSQHSHTDTSSISSFEFQYQHMSLNDRLLLELQSIGLYVEMVPDLAEGEEEINNNIVKLKKGLYRQVGKKKSHLSKIDKAIQEEREMEERKLEELAMYKLTERAYRKQLACRGNHPSKHGVSKISKQAALAFAQRTLSRCHNFEDTGRSCFSEPAFRDVLFSLPLYGSNTKFAYAVGSGVATNTYTEAQSCQPELRSSATGSFSSGVDQHGHHNDKFDKGLSDVFQTPTHSSDHAFGKHDPITNRGKRKEVLLDDVVGSAGSRGTPALGNTILGGTKGKRSERERDQNKDILTRTSVAKSGRPSLQSFRGERKTKTKSKQKTAHLSNSGNGLLGRLTETTHPTYPSVRGSSEKVTNSTSKMSEVGLPPGNVPQDLSKDIEEPIDFSNLQLHELDSIEELGVSNDLGGHQDLSSWLNFDEDGLQDHDSMGLEIPMDDLSELNMLI</sequence>
<feature type="region of interest" description="Disordered" evidence="1">
    <location>
        <begin position="1284"/>
        <end position="1396"/>
    </location>
</feature>
<feature type="compositionally biased region" description="Polar residues" evidence="1">
    <location>
        <begin position="1364"/>
        <end position="1388"/>
    </location>
</feature>
<feature type="region of interest" description="Disordered" evidence="1">
    <location>
        <begin position="852"/>
        <end position="871"/>
    </location>
</feature>
<feature type="compositionally biased region" description="Basic and acidic residues" evidence="1">
    <location>
        <begin position="338"/>
        <end position="352"/>
    </location>
</feature>
<keyword evidence="3" id="KW-1185">Reference proteome</keyword>
<feature type="region of interest" description="Disordered" evidence="1">
    <location>
        <begin position="1255"/>
        <end position="1274"/>
    </location>
</feature>
<feature type="compositionally biased region" description="Polar residues" evidence="1">
    <location>
        <begin position="1320"/>
        <end position="1334"/>
    </location>
</feature>
<feature type="compositionally biased region" description="Basic and acidic residues" evidence="1">
    <location>
        <begin position="536"/>
        <end position="550"/>
    </location>
</feature>
<protein>
    <submittedName>
        <fullName evidence="2">Uncharacterized protein</fullName>
    </submittedName>
</protein>
<evidence type="ECO:0000256" key="1">
    <source>
        <dbReference type="SAM" id="MobiDB-lite"/>
    </source>
</evidence>
<feature type="compositionally biased region" description="Basic and acidic residues" evidence="1">
    <location>
        <begin position="1258"/>
        <end position="1269"/>
    </location>
</feature>
<proteinExistence type="predicted"/>
<feature type="region of interest" description="Disordered" evidence="1">
    <location>
        <begin position="577"/>
        <end position="660"/>
    </location>
</feature>
<feature type="compositionally biased region" description="Polar residues" evidence="1">
    <location>
        <begin position="24"/>
        <end position="35"/>
    </location>
</feature>
<evidence type="ECO:0000313" key="2">
    <source>
        <dbReference type="EMBL" id="DAD28824.1"/>
    </source>
</evidence>
<gene>
    <name evidence="2" type="ORF">HUJ06_030292</name>
</gene>
<accession>A0A822Y4G8</accession>
<feature type="region of interest" description="Disordered" evidence="1">
    <location>
        <begin position="325"/>
        <end position="352"/>
    </location>
</feature>
<feature type="region of interest" description="Disordered" evidence="1">
    <location>
        <begin position="737"/>
        <end position="756"/>
    </location>
</feature>
<feature type="compositionally biased region" description="Basic residues" evidence="1">
    <location>
        <begin position="1339"/>
        <end position="1349"/>
    </location>
</feature>
<dbReference type="PANTHER" id="PTHR31115">
    <property type="entry name" value="OS05G0107300 PROTEIN"/>
    <property type="match status" value="1"/>
</dbReference>
<organism evidence="2 3">
    <name type="scientific">Nelumbo nucifera</name>
    <name type="common">Sacred lotus</name>
    <dbReference type="NCBI Taxonomy" id="4432"/>
    <lineage>
        <taxon>Eukaryota</taxon>
        <taxon>Viridiplantae</taxon>
        <taxon>Streptophyta</taxon>
        <taxon>Embryophyta</taxon>
        <taxon>Tracheophyta</taxon>
        <taxon>Spermatophyta</taxon>
        <taxon>Magnoliopsida</taxon>
        <taxon>Proteales</taxon>
        <taxon>Nelumbonaceae</taxon>
        <taxon>Nelumbo</taxon>
    </lineage>
</organism>
<dbReference type="EMBL" id="DUZY01000002">
    <property type="protein sequence ID" value="DAD28824.1"/>
    <property type="molecule type" value="Genomic_DNA"/>
</dbReference>
<dbReference type="Proteomes" id="UP000607653">
    <property type="component" value="Unassembled WGS sequence"/>
</dbReference>
<reference evidence="2 3" key="1">
    <citation type="journal article" date="2020" name="Mol. Biol. Evol.">
        <title>Distinct Expression and Methylation Patterns for Genes with Different Fates following a Single Whole-Genome Duplication in Flowering Plants.</title>
        <authorList>
            <person name="Shi T."/>
            <person name="Rahmani R.S."/>
            <person name="Gugger P.F."/>
            <person name="Wang M."/>
            <person name="Li H."/>
            <person name="Zhang Y."/>
            <person name="Li Z."/>
            <person name="Wang Q."/>
            <person name="Van de Peer Y."/>
            <person name="Marchal K."/>
            <person name="Chen J."/>
        </authorList>
    </citation>
    <scope>NUCLEOTIDE SEQUENCE [LARGE SCALE GENOMIC DNA]</scope>
    <source>
        <tissue evidence="2">Leaf</tissue>
    </source>
</reference>